<comment type="similarity">
    <text evidence="1">Belongs to the metallophosphoesterase superfamily. YfcE family.</text>
</comment>
<gene>
    <name evidence="3" type="ORF">UT61_C0015G0012</name>
</gene>
<dbReference type="InterPro" id="IPR053193">
    <property type="entry name" value="MetalloPDE_YfcE-like"/>
</dbReference>
<dbReference type="InterPro" id="IPR029052">
    <property type="entry name" value="Metallo-depent_PP-like"/>
</dbReference>
<dbReference type="SUPFAM" id="SSF56300">
    <property type="entry name" value="Metallo-dependent phosphatases"/>
    <property type="match status" value="1"/>
</dbReference>
<reference evidence="3 4" key="1">
    <citation type="journal article" date="2015" name="Nature">
        <title>rRNA introns, odd ribosomes, and small enigmatic genomes across a large radiation of phyla.</title>
        <authorList>
            <person name="Brown C.T."/>
            <person name="Hug L.A."/>
            <person name="Thomas B.C."/>
            <person name="Sharon I."/>
            <person name="Castelle C.J."/>
            <person name="Singh A."/>
            <person name="Wilkins M.J."/>
            <person name="Williams K.H."/>
            <person name="Banfield J.F."/>
        </authorList>
    </citation>
    <scope>NUCLEOTIDE SEQUENCE [LARGE SCALE GENOMIC DNA]</scope>
</reference>
<evidence type="ECO:0000313" key="3">
    <source>
        <dbReference type="EMBL" id="KKR30033.1"/>
    </source>
</evidence>
<organism evidence="3 4">
    <name type="scientific">Candidatus Woesebacteria bacterium GW2011_GWA1_39_8</name>
    <dbReference type="NCBI Taxonomy" id="1618552"/>
    <lineage>
        <taxon>Bacteria</taxon>
        <taxon>Candidatus Woeseibacteriota</taxon>
    </lineage>
</organism>
<evidence type="ECO:0000259" key="2">
    <source>
        <dbReference type="Pfam" id="PF12850"/>
    </source>
</evidence>
<dbReference type="Gene3D" id="3.60.21.10">
    <property type="match status" value="1"/>
</dbReference>
<dbReference type="PANTHER" id="PTHR43165">
    <property type="entry name" value="METALLOPHOSPHOESTERASE"/>
    <property type="match status" value="1"/>
</dbReference>
<dbReference type="InterPro" id="IPR024654">
    <property type="entry name" value="Calcineurin-like_PHP_lpxH"/>
</dbReference>
<evidence type="ECO:0000256" key="1">
    <source>
        <dbReference type="ARBA" id="ARBA00008950"/>
    </source>
</evidence>
<dbReference type="AlphaFoldDB" id="A0A0G0PQ54"/>
<dbReference type="EMBL" id="LBXL01000015">
    <property type="protein sequence ID" value="KKR30033.1"/>
    <property type="molecule type" value="Genomic_DNA"/>
</dbReference>
<evidence type="ECO:0000313" key="4">
    <source>
        <dbReference type="Proteomes" id="UP000034793"/>
    </source>
</evidence>
<dbReference type="PANTHER" id="PTHR43165:SF1">
    <property type="entry name" value="PHOSPHODIESTERASE MJ0936"/>
    <property type="match status" value="1"/>
</dbReference>
<dbReference type="Proteomes" id="UP000034793">
    <property type="component" value="Unassembled WGS sequence"/>
</dbReference>
<sequence>MKIAVLSDIHDHLTGLEKVLEEIKDKDIETIIFCGDMISPFTTGILAKANLPTYACLGNNDEDHIGMMKKGGDKFTWFHLSQEYGEVELDGKKIAFCHYPKLGELLAKSGEYDVVFTAILTKWIKEK</sequence>
<comment type="caution">
    <text evidence="3">The sequence shown here is derived from an EMBL/GenBank/DDBJ whole genome shotgun (WGS) entry which is preliminary data.</text>
</comment>
<dbReference type="Pfam" id="PF12850">
    <property type="entry name" value="Metallophos_2"/>
    <property type="match status" value="1"/>
</dbReference>
<proteinExistence type="inferred from homology"/>
<name>A0A0G0PQ54_9BACT</name>
<feature type="domain" description="Calcineurin-like phosphoesterase" evidence="2">
    <location>
        <begin position="1"/>
        <end position="116"/>
    </location>
</feature>
<accession>A0A0G0PQ54</accession>
<protein>
    <submittedName>
        <fullName evidence="3">Phosphodiesterase, MJ0936 family protein</fullName>
    </submittedName>
</protein>